<sequence length="52" mass="5978">MDAVRLRLLNRWQADGLKGRLGDLYVESSDTAAGEAYRNRQDFLRRGTGDRH</sequence>
<protein>
    <submittedName>
        <fullName evidence="1">Uncharacterized protein</fullName>
    </submittedName>
</protein>
<organism evidence="1 2">
    <name type="scientific">Streptomyces formicae</name>
    <dbReference type="NCBI Taxonomy" id="1616117"/>
    <lineage>
        <taxon>Bacteria</taxon>
        <taxon>Bacillati</taxon>
        <taxon>Actinomycetota</taxon>
        <taxon>Actinomycetes</taxon>
        <taxon>Kitasatosporales</taxon>
        <taxon>Streptomycetaceae</taxon>
        <taxon>Streptomyces</taxon>
    </lineage>
</organism>
<keyword evidence="2" id="KW-1185">Reference proteome</keyword>
<dbReference type="EMBL" id="CP071872">
    <property type="protein sequence ID" value="UNM16189.1"/>
    <property type="molecule type" value="Genomic_DNA"/>
</dbReference>
<gene>
    <name evidence="1" type="ORF">J4032_36275</name>
</gene>
<proteinExistence type="predicted"/>
<dbReference type="RefSeq" id="WP_242338631.1">
    <property type="nucleotide sequence ID" value="NZ_CP071872.1"/>
</dbReference>
<accession>A0ABY3WU69</accession>
<dbReference type="Proteomes" id="UP000828924">
    <property type="component" value="Chromosome"/>
</dbReference>
<reference evidence="1 2" key="1">
    <citation type="submission" date="2021-03" db="EMBL/GenBank/DDBJ databases">
        <title>Complete genome of Streptomyces formicae strain 1H-GS9 (DSM 100524).</title>
        <authorList>
            <person name="Atanasov K.E."/>
            <person name="Altabella T."/>
            <person name="Ferrer A."/>
        </authorList>
    </citation>
    <scope>NUCLEOTIDE SEQUENCE [LARGE SCALE GENOMIC DNA]</scope>
    <source>
        <strain evidence="1 2">1H-GS9</strain>
    </source>
</reference>
<evidence type="ECO:0000313" key="1">
    <source>
        <dbReference type="EMBL" id="UNM16189.1"/>
    </source>
</evidence>
<name>A0ABY3WU69_9ACTN</name>
<evidence type="ECO:0000313" key="2">
    <source>
        <dbReference type="Proteomes" id="UP000828924"/>
    </source>
</evidence>